<dbReference type="GO" id="GO:0008120">
    <property type="term" value="F:ceramide glucosyltransferase activity"/>
    <property type="evidence" value="ECO:0007669"/>
    <property type="project" value="TreeGrafter"/>
</dbReference>
<evidence type="ECO:0000256" key="4">
    <source>
        <dbReference type="ARBA" id="ARBA00022676"/>
    </source>
</evidence>
<dbReference type="GO" id="GO:0006679">
    <property type="term" value="P:glucosylceramide biosynthetic process"/>
    <property type="evidence" value="ECO:0007669"/>
    <property type="project" value="TreeGrafter"/>
</dbReference>
<evidence type="ECO:0000256" key="9">
    <source>
        <dbReference type="SAM" id="Phobius"/>
    </source>
</evidence>
<keyword evidence="7 9" id="KW-1133">Transmembrane helix</keyword>
<evidence type="ECO:0000256" key="2">
    <source>
        <dbReference type="ARBA" id="ARBA00004760"/>
    </source>
</evidence>
<dbReference type="PANTHER" id="PTHR12726:SF0">
    <property type="entry name" value="CERAMIDE GLUCOSYLTRANSFERASE"/>
    <property type="match status" value="1"/>
</dbReference>
<keyword evidence="5 10" id="KW-0808">Transferase</keyword>
<dbReference type="SUPFAM" id="SSF53448">
    <property type="entry name" value="Nucleotide-diphospho-sugar transferases"/>
    <property type="match status" value="1"/>
</dbReference>
<comment type="subcellular location">
    <subcellularLocation>
        <location evidence="1">Membrane</location>
        <topology evidence="1">Multi-pass membrane protein</topology>
    </subcellularLocation>
</comment>
<evidence type="ECO:0000313" key="10">
    <source>
        <dbReference type="EMBL" id="RYC11705.1"/>
    </source>
</evidence>
<comment type="pathway">
    <text evidence="3">Sphingolipid metabolism.</text>
</comment>
<evidence type="ECO:0000256" key="7">
    <source>
        <dbReference type="ARBA" id="ARBA00022989"/>
    </source>
</evidence>
<dbReference type="CDD" id="cd02520">
    <property type="entry name" value="Glucosylceramide_synthase"/>
    <property type="match status" value="1"/>
</dbReference>
<protein>
    <submittedName>
        <fullName evidence="10">Ceramide glucosyltransferase</fullName>
    </submittedName>
</protein>
<evidence type="ECO:0000313" key="11">
    <source>
        <dbReference type="Proteomes" id="UP000291088"/>
    </source>
</evidence>
<keyword evidence="6 9" id="KW-0812">Transmembrane</keyword>
<proteinExistence type="predicted"/>
<dbReference type="EMBL" id="SDVB01000238">
    <property type="protein sequence ID" value="RYC11705.1"/>
    <property type="molecule type" value="Genomic_DNA"/>
</dbReference>
<dbReference type="Gene3D" id="3.90.550.10">
    <property type="entry name" value="Spore Coat Polysaccharide Biosynthesis Protein SpsA, Chain A"/>
    <property type="match status" value="1"/>
</dbReference>
<evidence type="ECO:0000256" key="8">
    <source>
        <dbReference type="ARBA" id="ARBA00023136"/>
    </source>
</evidence>
<reference evidence="10 11" key="1">
    <citation type="submission" date="2019-01" db="EMBL/GenBank/DDBJ databases">
        <authorList>
            <person name="Deng T."/>
        </authorList>
    </citation>
    <scope>NUCLEOTIDE SEQUENCE [LARGE SCALE GENOMIC DNA]</scope>
    <source>
        <strain evidence="10 11">F8825</strain>
    </source>
</reference>
<dbReference type="InterPro" id="IPR029044">
    <property type="entry name" value="Nucleotide-diphossugar_trans"/>
</dbReference>
<name>A0A4Q2SZM6_9HYPH</name>
<sequence length="396" mass="44189">MLIMTFCATALLIHLVSLGWIYRRKTRTRPKAHPAQTARPAVSILRPFCGIENNLEATLRSTFLLDWPVYEVVFCVEDAGDPAIPLVKRLMAEHPDIPSTLLVGNNQVSINPKLNNLVKGWDAARYPWIVIADSNVLAPKDYLSQLFSRWEPDTGMVCSPPAGTEPLGFAAEVEAAWLDSFQARWQMLADEIGLGFAQGKTMLFHRGLLDRAGGFARLADEVAEDAASTKIVREAGLSVRLVDIPFPQPLGRRTWQGIWRRQLRWARLRRVSFPLFFLPEILVGGAFPLAGAIVGSVAGLWSPAAVLAYAAVWYGCELLVIRAFGWPLGRNTPLALVLRDLALPVLWVSAWFGNGFVWRGHSMAVQQHLSPRNAYRLRHAIDRTKAKARAFRSAWH</sequence>
<feature type="transmembrane region" description="Helical" evidence="9">
    <location>
        <begin position="271"/>
        <end position="294"/>
    </location>
</feature>
<dbReference type="Pfam" id="PF13506">
    <property type="entry name" value="Glyco_transf_21"/>
    <property type="match status" value="1"/>
</dbReference>
<accession>A0A4Q2SZM6</accession>
<evidence type="ECO:0000256" key="6">
    <source>
        <dbReference type="ARBA" id="ARBA00022692"/>
    </source>
</evidence>
<gene>
    <name evidence="10" type="ORF">EUU22_11550</name>
</gene>
<feature type="transmembrane region" description="Helical" evidence="9">
    <location>
        <begin position="300"/>
        <end position="321"/>
    </location>
</feature>
<evidence type="ECO:0000256" key="3">
    <source>
        <dbReference type="ARBA" id="ARBA00004991"/>
    </source>
</evidence>
<dbReference type="Proteomes" id="UP000291088">
    <property type="component" value="Unassembled WGS sequence"/>
</dbReference>
<organism evidence="10 11">
    <name type="scientific">Ciceribacter ferrooxidans</name>
    <dbReference type="NCBI Taxonomy" id="2509717"/>
    <lineage>
        <taxon>Bacteria</taxon>
        <taxon>Pseudomonadati</taxon>
        <taxon>Pseudomonadota</taxon>
        <taxon>Alphaproteobacteria</taxon>
        <taxon>Hyphomicrobiales</taxon>
        <taxon>Rhizobiaceae</taxon>
        <taxon>Ciceribacter</taxon>
    </lineage>
</organism>
<dbReference type="OrthoDB" id="9814255at2"/>
<dbReference type="GO" id="GO:0016020">
    <property type="term" value="C:membrane"/>
    <property type="evidence" value="ECO:0007669"/>
    <property type="project" value="UniProtKB-SubCell"/>
</dbReference>
<comment type="caution">
    <text evidence="10">The sequence shown here is derived from an EMBL/GenBank/DDBJ whole genome shotgun (WGS) entry which is preliminary data.</text>
</comment>
<dbReference type="RefSeq" id="WP_129332145.1">
    <property type="nucleotide sequence ID" value="NZ_SDVB01000238.1"/>
</dbReference>
<dbReference type="AlphaFoldDB" id="A0A4Q2SZM6"/>
<evidence type="ECO:0000256" key="1">
    <source>
        <dbReference type="ARBA" id="ARBA00004141"/>
    </source>
</evidence>
<keyword evidence="4" id="KW-0328">Glycosyltransferase</keyword>
<keyword evidence="8 9" id="KW-0472">Membrane</keyword>
<dbReference type="InterPro" id="IPR025993">
    <property type="entry name" value="Ceramide_glucosylTrfase"/>
</dbReference>
<feature type="transmembrane region" description="Helical" evidence="9">
    <location>
        <begin position="6"/>
        <end position="22"/>
    </location>
</feature>
<comment type="pathway">
    <text evidence="2">Lipid metabolism; sphingolipid metabolism.</text>
</comment>
<dbReference type="PANTHER" id="PTHR12726">
    <property type="entry name" value="CERAMIDE GLUCOSYLTRANSFERASE"/>
    <property type="match status" value="1"/>
</dbReference>
<evidence type="ECO:0000256" key="5">
    <source>
        <dbReference type="ARBA" id="ARBA00022679"/>
    </source>
</evidence>
<keyword evidence="11" id="KW-1185">Reference proteome</keyword>